<accession>A0ABD6ABT2</accession>
<protein>
    <submittedName>
        <fullName evidence="5">Alginate lyase family protein</fullName>
    </submittedName>
</protein>
<dbReference type="InterPro" id="IPR008397">
    <property type="entry name" value="Alginate_lyase_dom"/>
</dbReference>
<gene>
    <name evidence="5" type="ORF">ACFQPE_14785</name>
</gene>
<dbReference type="Proteomes" id="UP001596547">
    <property type="component" value="Unassembled WGS sequence"/>
</dbReference>
<evidence type="ECO:0000256" key="1">
    <source>
        <dbReference type="ARBA" id="ARBA00022729"/>
    </source>
</evidence>
<evidence type="ECO:0000256" key="3">
    <source>
        <dbReference type="SAM" id="MobiDB-lite"/>
    </source>
</evidence>
<evidence type="ECO:0000259" key="4">
    <source>
        <dbReference type="Pfam" id="PF05426"/>
    </source>
</evidence>
<dbReference type="InterPro" id="IPR006311">
    <property type="entry name" value="TAT_signal"/>
</dbReference>
<dbReference type="Pfam" id="PF05426">
    <property type="entry name" value="Alginate_lyase"/>
    <property type="match status" value="1"/>
</dbReference>
<evidence type="ECO:0000313" key="5">
    <source>
        <dbReference type="EMBL" id="MFC7318049.1"/>
    </source>
</evidence>
<dbReference type="InterPro" id="IPR008929">
    <property type="entry name" value="Chondroitin_lyas"/>
</dbReference>
<evidence type="ECO:0000256" key="2">
    <source>
        <dbReference type="ARBA" id="ARBA00023239"/>
    </source>
</evidence>
<dbReference type="Gene3D" id="1.50.10.100">
    <property type="entry name" value="Chondroitin AC/alginate lyase"/>
    <property type="match status" value="1"/>
</dbReference>
<keyword evidence="1" id="KW-0732">Signal</keyword>
<keyword evidence="6" id="KW-1185">Reference proteome</keyword>
<comment type="caution">
    <text evidence="5">The sequence shown here is derived from an EMBL/GenBank/DDBJ whole genome shotgun (WGS) entry which is preliminary data.</text>
</comment>
<proteinExistence type="predicted"/>
<feature type="compositionally biased region" description="Gly residues" evidence="3">
    <location>
        <begin position="449"/>
        <end position="463"/>
    </location>
</feature>
<keyword evidence="2 5" id="KW-0456">Lyase</keyword>
<reference evidence="5 6" key="1">
    <citation type="journal article" date="2019" name="Int. J. Syst. Evol. Microbiol.">
        <title>The Global Catalogue of Microorganisms (GCM) 10K type strain sequencing project: providing services to taxonomists for standard genome sequencing and annotation.</title>
        <authorList>
            <consortium name="The Broad Institute Genomics Platform"/>
            <consortium name="The Broad Institute Genome Sequencing Center for Infectious Disease"/>
            <person name="Wu L."/>
            <person name="Ma J."/>
        </authorList>
    </citation>
    <scope>NUCLEOTIDE SEQUENCE [LARGE SCALE GENOMIC DNA]</scope>
    <source>
        <strain evidence="5 6">PSR21</strain>
    </source>
</reference>
<dbReference type="GO" id="GO:0016829">
    <property type="term" value="F:lyase activity"/>
    <property type="evidence" value="ECO:0007669"/>
    <property type="project" value="UniProtKB-KW"/>
</dbReference>
<dbReference type="SUPFAM" id="SSF48230">
    <property type="entry name" value="Chondroitin AC/alginate lyase"/>
    <property type="match status" value="1"/>
</dbReference>
<dbReference type="RefSeq" id="WP_276305674.1">
    <property type="nucleotide sequence ID" value="NZ_CP119992.1"/>
</dbReference>
<feature type="compositionally biased region" description="Low complexity" evidence="3">
    <location>
        <begin position="429"/>
        <end position="448"/>
    </location>
</feature>
<dbReference type="PROSITE" id="PS51318">
    <property type="entry name" value="TAT"/>
    <property type="match status" value="1"/>
</dbReference>
<dbReference type="GeneID" id="79315266"/>
<sequence length="507" mass="54828">MEELKEQRSSFSRRQYLKSAAVAAVGTTLGATAMSSATAQQSSTTLPTGESRPALFVHLDELAAVKAQVDAGAEPWASAYAEFIADADESLEASPRSVTDNDGSNTFASGDPGSGARSDYTAAIEMGDRIRDLGLAYQLTGEDKYARQAVEFLDHWFLNPSTRMRPEKTDGIELYITIPKMWYGAELVRDHPAWQRGDVGSQADLEAWTADFLATLPTGTPDWIQNVFVWREVCHAAGAVYIGDTDARSAAFDRLRADAFSQLREDGLLQNEIERSEGLSYSMYALKAFVTAAELGRHNGDDLYGHEKYGGSAIKLMFDGYVEYVLDPQTFDEQYGEARGFTAREREEGASAYELAYSYWQEDDYLDVITSRGSEIKNEPTYVEQHQDAIDSKGRPVRDERLLGWTTLTHGNLFEVERSSGGSGGSGGSNDSDGSGGSDSSNGSDRSNGSGGSDGSNGSGGSNGSAPEGPDRSGNSEAPDGLVEFLEGELGIDVDALARYFERLSAR</sequence>
<organism evidence="5 6">
    <name type="scientific">Halomarina halobia</name>
    <dbReference type="NCBI Taxonomy" id="3033386"/>
    <lineage>
        <taxon>Archaea</taxon>
        <taxon>Methanobacteriati</taxon>
        <taxon>Methanobacteriota</taxon>
        <taxon>Stenosarchaea group</taxon>
        <taxon>Halobacteria</taxon>
        <taxon>Halobacteriales</taxon>
        <taxon>Natronomonadaceae</taxon>
        <taxon>Halomarina</taxon>
    </lineage>
</organism>
<dbReference type="AlphaFoldDB" id="A0ABD6ABT2"/>
<dbReference type="EMBL" id="JBHTBF010000002">
    <property type="protein sequence ID" value="MFC7318049.1"/>
    <property type="molecule type" value="Genomic_DNA"/>
</dbReference>
<feature type="region of interest" description="Disordered" evidence="3">
    <location>
        <begin position="415"/>
        <end position="482"/>
    </location>
</feature>
<feature type="compositionally biased region" description="Polar residues" evidence="3">
    <location>
        <begin position="96"/>
        <end position="108"/>
    </location>
</feature>
<name>A0ABD6ABT2_9EURY</name>
<evidence type="ECO:0000313" key="6">
    <source>
        <dbReference type="Proteomes" id="UP001596547"/>
    </source>
</evidence>
<feature type="region of interest" description="Disordered" evidence="3">
    <location>
        <begin position="91"/>
        <end position="118"/>
    </location>
</feature>
<feature type="domain" description="Alginate lyase" evidence="4">
    <location>
        <begin position="112"/>
        <end position="331"/>
    </location>
</feature>